<name>A0A0A9AB16_ARUDO</name>
<sequence length="48" mass="5670">MNLGPLMTSISIFASSRMKQRNINSWIMQAFRYKIQKETRRKGTSRCC</sequence>
<dbReference type="EMBL" id="GBRH01251730">
    <property type="protein sequence ID" value="JAD46165.1"/>
    <property type="molecule type" value="Transcribed_RNA"/>
</dbReference>
<organism evidence="1">
    <name type="scientific">Arundo donax</name>
    <name type="common">Giant reed</name>
    <name type="synonym">Donax arundinaceus</name>
    <dbReference type="NCBI Taxonomy" id="35708"/>
    <lineage>
        <taxon>Eukaryota</taxon>
        <taxon>Viridiplantae</taxon>
        <taxon>Streptophyta</taxon>
        <taxon>Embryophyta</taxon>
        <taxon>Tracheophyta</taxon>
        <taxon>Spermatophyta</taxon>
        <taxon>Magnoliopsida</taxon>
        <taxon>Liliopsida</taxon>
        <taxon>Poales</taxon>
        <taxon>Poaceae</taxon>
        <taxon>PACMAD clade</taxon>
        <taxon>Arundinoideae</taxon>
        <taxon>Arundineae</taxon>
        <taxon>Arundo</taxon>
    </lineage>
</organism>
<protein>
    <submittedName>
        <fullName evidence="1">Uncharacterized protein</fullName>
    </submittedName>
</protein>
<proteinExistence type="predicted"/>
<reference evidence="1" key="1">
    <citation type="submission" date="2014-09" db="EMBL/GenBank/DDBJ databases">
        <authorList>
            <person name="Magalhaes I.L.F."/>
            <person name="Oliveira U."/>
            <person name="Santos F.R."/>
            <person name="Vidigal T.H.D.A."/>
            <person name="Brescovit A.D."/>
            <person name="Santos A.J."/>
        </authorList>
    </citation>
    <scope>NUCLEOTIDE SEQUENCE</scope>
    <source>
        <tissue evidence="1">Shoot tissue taken approximately 20 cm above the soil surface</tissue>
    </source>
</reference>
<accession>A0A0A9AB16</accession>
<reference evidence="1" key="2">
    <citation type="journal article" date="2015" name="Data Brief">
        <title>Shoot transcriptome of the giant reed, Arundo donax.</title>
        <authorList>
            <person name="Barrero R.A."/>
            <person name="Guerrero F.D."/>
            <person name="Moolhuijzen P."/>
            <person name="Goolsby J.A."/>
            <person name="Tidwell J."/>
            <person name="Bellgard S.E."/>
            <person name="Bellgard M.I."/>
        </authorList>
    </citation>
    <scope>NUCLEOTIDE SEQUENCE</scope>
    <source>
        <tissue evidence="1">Shoot tissue taken approximately 20 cm above the soil surface</tissue>
    </source>
</reference>
<evidence type="ECO:0000313" key="1">
    <source>
        <dbReference type="EMBL" id="JAD46165.1"/>
    </source>
</evidence>
<dbReference type="AlphaFoldDB" id="A0A0A9AB16"/>